<feature type="domain" description="ParB-like N-terminal" evidence="2">
    <location>
        <begin position="1"/>
        <end position="92"/>
    </location>
</feature>
<name>A0A0F9NGN7_9ZZZZ</name>
<feature type="compositionally biased region" description="Basic residues" evidence="1">
    <location>
        <begin position="207"/>
        <end position="216"/>
    </location>
</feature>
<dbReference type="Gene3D" id="3.90.1530.10">
    <property type="entry name" value="Conserved hypothetical protein from pyrococcus furiosus pfu- 392566-001, ParB domain"/>
    <property type="match status" value="1"/>
</dbReference>
<accession>A0A0F9NGN7</accession>
<sequence length="374" mass="43629">MKIKIKDLQPNPFRDIENYPINKEKVESLARSINQTGFWNNILARKSNGKIQIAYGHHRLVVLQRDCAPDFIVDIPVKDLDDATMIRIMANENMEQWELNPAIITETVKVTREFLFEHQEIVRELDPSPFGQKRVLDKSSSIGVRVITRFLGENWKMDWVSDALLRLKMIEEKNLDKEAIDSMPSPRAAKDFVEAVKMSSASKQTQRKVAKKIVKSRTKEHTEEGSITGKYRMEAEMHEEEHGDEEKAREEKRKLDEKERRQQFEHHLSTLADKARSLLHSLVNLLEFRDVLLSDHYQKSREAQDFVYWIAESFSVFRLLMGQDKQGKQIPENIEATIKMCTEAEERADEKERSRKATESLKLLLAPKNKKEVK</sequence>
<dbReference type="InterPro" id="IPR036086">
    <property type="entry name" value="ParB/Sulfiredoxin_sf"/>
</dbReference>
<feature type="region of interest" description="Disordered" evidence="1">
    <location>
        <begin position="207"/>
        <end position="261"/>
    </location>
</feature>
<reference evidence="3" key="1">
    <citation type="journal article" date="2015" name="Nature">
        <title>Complex archaea that bridge the gap between prokaryotes and eukaryotes.</title>
        <authorList>
            <person name="Spang A."/>
            <person name="Saw J.H."/>
            <person name="Jorgensen S.L."/>
            <person name="Zaremba-Niedzwiedzka K."/>
            <person name="Martijn J."/>
            <person name="Lind A.E."/>
            <person name="van Eijk R."/>
            <person name="Schleper C."/>
            <person name="Guy L."/>
            <person name="Ettema T.J."/>
        </authorList>
    </citation>
    <scope>NUCLEOTIDE SEQUENCE</scope>
</reference>
<evidence type="ECO:0000256" key="1">
    <source>
        <dbReference type="SAM" id="MobiDB-lite"/>
    </source>
</evidence>
<feature type="region of interest" description="Disordered" evidence="1">
    <location>
        <begin position="344"/>
        <end position="374"/>
    </location>
</feature>
<dbReference type="Pfam" id="PF02195">
    <property type="entry name" value="ParB_N"/>
    <property type="match status" value="1"/>
</dbReference>
<dbReference type="AlphaFoldDB" id="A0A0F9NGN7"/>
<proteinExistence type="predicted"/>
<dbReference type="SUPFAM" id="SSF110849">
    <property type="entry name" value="ParB/Sulfiredoxin"/>
    <property type="match status" value="1"/>
</dbReference>
<dbReference type="EMBL" id="LAZR01003402">
    <property type="protein sequence ID" value="KKN18710.1"/>
    <property type="molecule type" value="Genomic_DNA"/>
</dbReference>
<dbReference type="SMART" id="SM00470">
    <property type="entry name" value="ParB"/>
    <property type="match status" value="1"/>
</dbReference>
<feature type="compositionally biased region" description="Basic and acidic residues" evidence="1">
    <location>
        <begin position="344"/>
        <end position="359"/>
    </location>
</feature>
<comment type="caution">
    <text evidence="3">The sequence shown here is derived from an EMBL/GenBank/DDBJ whole genome shotgun (WGS) entry which is preliminary data.</text>
</comment>
<protein>
    <recommendedName>
        <fullName evidence="2">ParB-like N-terminal domain-containing protein</fullName>
    </recommendedName>
</protein>
<evidence type="ECO:0000313" key="3">
    <source>
        <dbReference type="EMBL" id="KKN18710.1"/>
    </source>
</evidence>
<feature type="compositionally biased region" description="Basic and acidic residues" evidence="1">
    <location>
        <begin position="231"/>
        <end position="261"/>
    </location>
</feature>
<dbReference type="InterPro" id="IPR003115">
    <property type="entry name" value="ParB_N"/>
</dbReference>
<evidence type="ECO:0000259" key="2">
    <source>
        <dbReference type="SMART" id="SM00470"/>
    </source>
</evidence>
<organism evidence="3">
    <name type="scientific">marine sediment metagenome</name>
    <dbReference type="NCBI Taxonomy" id="412755"/>
    <lineage>
        <taxon>unclassified sequences</taxon>
        <taxon>metagenomes</taxon>
        <taxon>ecological metagenomes</taxon>
    </lineage>
</organism>
<gene>
    <name evidence="3" type="ORF">LCGC14_0952970</name>
</gene>